<organism evidence="1 2">
    <name type="scientific">Novosphingobium chloroacetimidivorans</name>
    <dbReference type="NCBI Taxonomy" id="1428314"/>
    <lineage>
        <taxon>Bacteria</taxon>
        <taxon>Pseudomonadati</taxon>
        <taxon>Pseudomonadota</taxon>
        <taxon>Alphaproteobacteria</taxon>
        <taxon>Sphingomonadales</taxon>
        <taxon>Sphingomonadaceae</taxon>
        <taxon>Novosphingobium</taxon>
    </lineage>
</organism>
<gene>
    <name evidence="1" type="ORF">HNO88_000501</name>
</gene>
<dbReference type="CDD" id="cd08054">
    <property type="entry name" value="gp6"/>
    <property type="match status" value="1"/>
</dbReference>
<dbReference type="RefSeq" id="WP_184242482.1">
    <property type="nucleotide sequence ID" value="NZ_JACHLR010000002.1"/>
</dbReference>
<keyword evidence="2" id="KW-1185">Reference proteome</keyword>
<dbReference type="NCBIfam" id="TIGR01560">
    <property type="entry name" value="put_DNA_pack"/>
    <property type="match status" value="1"/>
</dbReference>
<reference evidence="1 2" key="1">
    <citation type="submission" date="2020-08" db="EMBL/GenBank/DDBJ databases">
        <title>Functional genomics of gut bacteria from endangered species of beetles.</title>
        <authorList>
            <person name="Carlos-Shanley C."/>
        </authorList>
    </citation>
    <scope>NUCLEOTIDE SEQUENCE [LARGE SCALE GENOMIC DNA]</scope>
    <source>
        <strain evidence="1 2">S00245</strain>
    </source>
</reference>
<dbReference type="Gene3D" id="1.10.3230.30">
    <property type="entry name" value="Phage gp6-like head-tail connector protein"/>
    <property type="match status" value="1"/>
</dbReference>
<sequence length="190" mass="20523">MRVLVVEPPQPVVSLDRAKEHLRVRHDDEGALIAAYVAAASGSIDGPDGWLGRALGVQTLEIWLPTFGTCGWISLPYPPAIEVQAVEYFDEAGDLVTLDAEAYTLRCDMLRPAWPQSFPAAAWRGATGDALRIEWTAGYEVMPAPIEAAILLMVGDLYAHRETAVSGMAAAAIPMSTTVENLLAPFRVYA</sequence>
<comment type="caution">
    <text evidence="1">The sequence shown here is derived from an EMBL/GenBank/DDBJ whole genome shotgun (WGS) entry which is preliminary data.</text>
</comment>
<evidence type="ECO:0000313" key="2">
    <source>
        <dbReference type="Proteomes" id="UP000555448"/>
    </source>
</evidence>
<protein>
    <submittedName>
        <fullName evidence="1">Putative phiE125 gp8 family phage protein</fullName>
    </submittedName>
</protein>
<evidence type="ECO:0000313" key="1">
    <source>
        <dbReference type="EMBL" id="MBB4857194.1"/>
    </source>
</evidence>
<dbReference type="Proteomes" id="UP000555448">
    <property type="component" value="Unassembled WGS sequence"/>
</dbReference>
<proteinExistence type="predicted"/>
<dbReference type="InterPro" id="IPR006450">
    <property type="entry name" value="Phage_HK97_gp6-like"/>
</dbReference>
<dbReference type="NCBIfam" id="TIGR02215">
    <property type="entry name" value="phage_chp_gp8"/>
    <property type="match status" value="1"/>
</dbReference>
<dbReference type="InterPro" id="IPR011738">
    <property type="entry name" value="Phage_CHP"/>
</dbReference>
<accession>A0A7W7NVD9</accession>
<dbReference type="EMBL" id="JACHLR010000002">
    <property type="protein sequence ID" value="MBB4857194.1"/>
    <property type="molecule type" value="Genomic_DNA"/>
</dbReference>
<dbReference type="AlphaFoldDB" id="A0A7W7NVD9"/>
<name>A0A7W7NVD9_9SPHN</name>